<dbReference type="WormBase" id="F38B7.5">
    <property type="protein sequence ID" value="CE47600"/>
    <property type="gene ID" value="WBGene00001110"/>
    <property type="gene designation" value="duo-1"/>
</dbReference>
<dbReference type="SUPFAM" id="SSF54001">
    <property type="entry name" value="Cysteine proteinases"/>
    <property type="match status" value="2"/>
</dbReference>
<dbReference type="PANTHER" id="PTHR24006:SF687">
    <property type="entry name" value="UBIQUITIN CARBOXYL-TERMINAL HYDROLASE 10"/>
    <property type="match status" value="1"/>
</dbReference>
<dbReference type="AGR" id="WB:WBGene00001110"/>
<dbReference type="PROSITE" id="PS50802">
    <property type="entry name" value="OTU"/>
    <property type="match status" value="1"/>
</dbReference>
<keyword evidence="4" id="KW-0645">Protease</keyword>
<dbReference type="RefSeq" id="NP_505931.3">
    <property type="nucleotide sequence ID" value="NM_073530.7"/>
</dbReference>
<dbReference type="PhylomeDB" id="Q7JLI8"/>
<reference evidence="11 12" key="1">
    <citation type="journal article" date="1998" name="Science">
        <title>Genome sequence of the nematode C. elegans: a platform for investigating biology.</title>
        <authorList>
            <consortium name="The C. elegans sequencing consortium"/>
            <person name="Sulson J.E."/>
            <person name="Waterston R."/>
        </authorList>
    </citation>
    <scope>NUCLEOTIDE SEQUENCE [LARGE SCALE GENOMIC DNA]</scope>
    <source>
        <strain evidence="11 12">Bristol N2</strain>
    </source>
</reference>
<dbReference type="Bgee" id="WBGene00001110">
    <property type="expression patterns" value="Expressed in germ line (C elegans) and 3 other cell types or tissues"/>
</dbReference>
<gene>
    <name evidence="11 13" type="primary">duo-1</name>
    <name evidence="11" type="ORF">CELE_F38B7.5</name>
    <name evidence="13" type="ORF">F38B7.5</name>
</gene>
<organism evidence="11 12">
    <name type="scientific">Caenorhabditis elegans</name>
    <dbReference type="NCBI Taxonomy" id="6239"/>
    <lineage>
        <taxon>Eukaryota</taxon>
        <taxon>Metazoa</taxon>
        <taxon>Ecdysozoa</taxon>
        <taxon>Nematoda</taxon>
        <taxon>Chromadorea</taxon>
        <taxon>Rhabditida</taxon>
        <taxon>Rhabditina</taxon>
        <taxon>Rhabditomorpha</taxon>
        <taxon>Rhabditoidea</taxon>
        <taxon>Rhabditidae</taxon>
        <taxon>Peloderinae</taxon>
        <taxon>Caenorhabditis</taxon>
    </lineage>
</organism>
<dbReference type="FunCoup" id="Q7JLI8">
    <property type="interactions" value="622"/>
</dbReference>
<dbReference type="OrthoDB" id="5813749at2759"/>
<dbReference type="SMR" id="Q7JLI8"/>
<dbReference type="CDD" id="cd02673">
    <property type="entry name" value="Peptidase_C19Q"/>
    <property type="match status" value="1"/>
</dbReference>
<evidence type="ECO:0000313" key="11">
    <source>
        <dbReference type="EMBL" id="CAA98471.3"/>
    </source>
</evidence>
<comment type="catalytic activity">
    <reaction evidence="1">
        <text>Thiol-dependent hydrolysis of ester, thioester, amide, peptide and isopeptide bonds formed by the C-terminal Gly of ubiquitin (a 76-residue protein attached to proteins as an intracellular targeting signal).</text>
        <dbReference type="EC" id="3.4.19.12"/>
    </reaction>
</comment>
<evidence type="ECO:0007829" key="14">
    <source>
        <dbReference type="PeptideAtlas" id="Q7JLI8"/>
    </source>
</evidence>
<evidence type="ECO:0000256" key="7">
    <source>
        <dbReference type="ARBA" id="ARBA00022807"/>
    </source>
</evidence>
<dbReference type="OMA" id="IFAMANM"/>
<dbReference type="Gene3D" id="3.90.70.80">
    <property type="match status" value="1"/>
</dbReference>
<feature type="region of interest" description="Disordered" evidence="8">
    <location>
        <begin position="191"/>
        <end position="234"/>
    </location>
</feature>
<dbReference type="PeptideAtlas" id="Q7JLI8"/>
<evidence type="ECO:0000256" key="5">
    <source>
        <dbReference type="ARBA" id="ARBA00022786"/>
    </source>
</evidence>
<dbReference type="InterPro" id="IPR018200">
    <property type="entry name" value="USP_CS"/>
</dbReference>
<dbReference type="MEROPS" id="C85.A05"/>
<dbReference type="GeneID" id="179586"/>
<sequence length="877" mass="100224">MTEEFMVDVSIVGSDIHTLKNRRLKFDGSSLHILGPKAAETRIFSCEKILYKRMKMTKEGKMLTIPLVEENGKRDVMIKLIFTPPHDAFRTWVVNEFNKFIEENKNSMQATQSKRPPSAASGSSSRTEKSSVRPIFNEQILREDHEKARQLSRPSSQATKSSEVASRLSSDQGRESSIGLMDQMVASSDAFDSLKKDRKRSPVDALQTSAPKTMKPKRSEDIKDEKQRDEKPQAETVFSEILEPAQSSKRSESPLLSSDVFLRKLHENRQLVNTGNSCYYNSTMQAVSSCNPLVIRCEQLYRMVRDNIELFDDSMNNDQADIKRKYIVLQNFLKVVICLGWHFNKRNEGKSIELRRYDLLQYRQNVGKINEEFNNDDQQDAHEFLLTLIGAVDDAMGVMSKNVKTIDNVGITLNPARAFKIDVETMYVCQGCSNEELKVDSRNDLGVSVMDGCSVQKLVSSFVKWSPIEKECSSCKHKISSSCERISTFPECLIINLKRYELEGQGPPFSMKKKSCRVEPSFKLDVSSLGNFPPVEHPEMFENKEYSTTEPVNSEDSRLAEITTDDAHFNDSRVSGRLLGGADEEMSQCSVIVEDVKKRKELYFNIFSNEKDFDDILDEMGINNGENQKRFHFERHITGPPSKMYQFQLPGATRGITPDGNCFYRAISWWITGVQSHHMIFREAVGKHLKKNELMFKKYCHNEIYEKYVENAMRDGVWATTCEIFAMANMLNVEIITYLGDSGWVPHSPQNNYPPRKGAIYLKNTNMHYEPTTSLRKNSPERSPMKKENTNGSSMHDELDENDYLKSDIHPGTYSLVAVVCHLGDSPNKGHYVAYTKELYKNSSWLRCSDDNIYAVSKNDVSEAIRSSGYLMFYELQ</sequence>
<evidence type="ECO:0000256" key="3">
    <source>
        <dbReference type="ARBA" id="ARBA00012759"/>
    </source>
</evidence>
<evidence type="ECO:0000313" key="13">
    <source>
        <dbReference type="WormBase" id="F38B7.5"/>
    </source>
</evidence>
<keyword evidence="14" id="KW-1267">Proteomics identification</keyword>
<dbReference type="InterPro" id="IPR003323">
    <property type="entry name" value="OTU_dom"/>
</dbReference>
<feature type="compositionally biased region" description="Basic and acidic residues" evidence="8">
    <location>
        <begin position="217"/>
        <end position="233"/>
    </location>
</feature>
<dbReference type="CDD" id="cd22755">
    <property type="entry name" value="OTU_CeDUB-like"/>
    <property type="match status" value="1"/>
</dbReference>
<dbReference type="eggNOG" id="KOG1864">
    <property type="taxonomic scope" value="Eukaryota"/>
</dbReference>
<accession>Q7JLI8</accession>
<dbReference type="InParanoid" id="Q7JLI8"/>
<dbReference type="CTD" id="179586"/>
<dbReference type="GO" id="GO:0016579">
    <property type="term" value="P:protein deubiquitination"/>
    <property type="evidence" value="ECO:0007669"/>
    <property type="project" value="InterPro"/>
</dbReference>
<dbReference type="FunFam" id="3.90.70.80:FF:000032">
    <property type="entry name" value="Deubiquitylating with USP/UBP and OTU domains"/>
    <property type="match status" value="1"/>
</dbReference>
<evidence type="ECO:0000259" key="9">
    <source>
        <dbReference type="PROSITE" id="PS50235"/>
    </source>
</evidence>
<dbReference type="Gene3D" id="3.90.70.10">
    <property type="entry name" value="Cysteine proteinases"/>
    <property type="match status" value="2"/>
</dbReference>
<dbReference type="KEGG" id="cel:CELE_F38B7.5"/>
<keyword evidence="12" id="KW-1185">Reference proteome</keyword>
<dbReference type="HOGENOM" id="CLU_013168_0_0_1"/>
<dbReference type="PROSITE" id="PS00973">
    <property type="entry name" value="USP_2"/>
    <property type="match status" value="1"/>
</dbReference>
<dbReference type="STRING" id="6239.F38B7.5.1"/>
<dbReference type="PaxDb" id="6239-F38B7.5"/>
<proteinExistence type="evidence at protein level"/>
<feature type="domain" description="OTU" evidence="10">
    <location>
        <begin position="651"/>
        <end position="775"/>
    </location>
</feature>
<keyword evidence="5" id="KW-0833">Ubl conjugation pathway</keyword>
<feature type="domain" description="USP" evidence="9">
    <location>
        <begin position="269"/>
        <end position="877"/>
    </location>
</feature>
<dbReference type="Reactome" id="R-CEL-5689896">
    <property type="pathway name" value="Ovarian tumor domain proteases"/>
</dbReference>
<dbReference type="InterPro" id="IPR050164">
    <property type="entry name" value="Peptidase_C19"/>
</dbReference>
<evidence type="ECO:0000313" key="12">
    <source>
        <dbReference type="Proteomes" id="UP000001940"/>
    </source>
</evidence>
<protein>
    <recommendedName>
        <fullName evidence="3">ubiquitinyl hydrolase 1</fullName>
        <ecNumber evidence="3">3.4.19.12</ecNumber>
    </recommendedName>
</protein>
<feature type="compositionally biased region" description="Basic and acidic residues" evidence="8">
    <location>
        <begin position="778"/>
        <end position="789"/>
    </location>
</feature>
<dbReference type="GO" id="GO:0006508">
    <property type="term" value="P:proteolysis"/>
    <property type="evidence" value="ECO:0007669"/>
    <property type="project" value="UniProtKB-KW"/>
</dbReference>
<dbReference type="InterPro" id="IPR028889">
    <property type="entry name" value="USP"/>
</dbReference>
<keyword evidence="6 11" id="KW-0378">Hydrolase</keyword>
<dbReference type="InterPro" id="IPR038765">
    <property type="entry name" value="Papain-like_cys_pep_sf"/>
</dbReference>
<dbReference type="AlphaFoldDB" id="Q7JLI8"/>
<dbReference type="EMBL" id="BX284605">
    <property type="protein sequence ID" value="CAA98471.3"/>
    <property type="molecule type" value="Genomic_DNA"/>
</dbReference>
<feature type="region of interest" description="Disordered" evidence="8">
    <location>
        <begin position="107"/>
        <end position="176"/>
    </location>
</feature>
<evidence type="ECO:0000256" key="4">
    <source>
        <dbReference type="ARBA" id="ARBA00022670"/>
    </source>
</evidence>
<evidence type="ECO:0000259" key="10">
    <source>
        <dbReference type="PROSITE" id="PS50802"/>
    </source>
</evidence>
<name>Q7JLI8_CAEEL</name>
<dbReference type="PANTHER" id="PTHR24006">
    <property type="entry name" value="UBIQUITIN CARBOXYL-TERMINAL HYDROLASE"/>
    <property type="match status" value="1"/>
</dbReference>
<feature type="compositionally biased region" description="Polar residues" evidence="8">
    <location>
        <begin position="152"/>
        <end position="171"/>
    </location>
</feature>
<evidence type="ECO:0000256" key="8">
    <source>
        <dbReference type="SAM" id="MobiDB-lite"/>
    </source>
</evidence>
<evidence type="ECO:0000256" key="1">
    <source>
        <dbReference type="ARBA" id="ARBA00000707"/>
    </source>
</evidence>
<comment type="similarity">
    <text evidence="2">Belongs to the peptidase C19 family. USP10 subfamily.</text>
</comment>
<dbReference type="Pfam" id="PF00443">
    <property type="entry name" value="UCH"/>
    <property type="match status" value="1"/>
</dbReference>
<feature type="compositionally biased region" description="Basic and acidic residues" evidence="8">
    <location>
        <begin position="140"/>
        <end position="149"/>
    </location>
</feature>
<dbReference type="InterPro" id="IPR001394">
    <property type="entry name" value="Peptidase_C19_UCH"/>
</dbReference>
<dbReference type="Reactome" id="R-CEL-8948751">
    <property type="pathway name" value="Regulation of PTEN stability and activity"/>
</dbReference>
<dbReference type="PROSITE" id="PS50235">
    <property type="entry name" value="USP_3"/>
    <property type="match status" value="1"/>
</dbReference>
<dbReference type="FunFam" id="3.90.70.10:FF:000291">
    <property type="entry name" value="Deubiquitylating with USP/UBP and OTU domains"/>
    <property type="match status" value="1"/>
</dbReference>
<dbReference type="GO" id="GO:0004843">
    <property type="term" value="F:cysteine-type deubiquitinase activity"/>
    <property type="evidence" value="ECO:0000318"/>
    <property type="project" value="GO_Central"/>
</dbReference>
<evidence type="ECO:0000256" key="6">
    <source>
        <dbReference type="ARBA" id="ARBA00022801"/>
    </source>
</evidence>
<evidence type="ECO:0000256" key="2">
    <source>
        <dbReference type="ARBA" id="ARBA00005427"/>
    </source>
</evidence>
<dbReference type="Proteomes" id="UP000001940">
    <property type="component" value="Chromosome V"/>
</dbReference>
<feature type="region of interest" description="Disordered" evidence="8">
    <location>
        <begin position="771"/>
        <end position="797"/>
    </location>
</feature>
<dbReference type="PIR" id="T21950">
    <property type="entry name" value="T21950"/>
</dbReference>
<dbReference type="EC" id="3.4.19.12" evidence="3"/>
<keyword evidence="7" id="KW-0788">Thiol protease</keyword>
<feature type="compositionally biased region" description="Low complexity" evidence="8">
    <location>
        <begin position="113"/>
        <end position="125"/>
    </location>
</feature>